<dbReference type="InterPro" id="IPR016195">
    <property type="entry name" value="Pol/histidinol_Pase-like"/>
</dbReference>
<dbReference type="SUPFAM" id="SSF89550">
    <property type="entry name" value="PHP domain-like"/>
    <property type="match status" value="1"/>
</dbReference>
<feature type="domain" description="Polymerase/histidinol phosphatase N-terminal" evidence="1">
    <location>
        <begin position="126"/>
        <end position="193"/>
    </location>
</feature>
<dbReference type="AlphaFoldDB" id="A0A2U1BBE7"/>
<proteinExistence type="predicted"/>
<dbReference type="SMART" id="SM00481">
    <property type="entry name" value="POLIIIAc"/>
    <property type="match status" value="1"/>
</dbReference>
<sequence length="436" mass="49814">MYEYWNYYDVTPRMVPADWESTVTIRPRFTHAKFPPADRIKVRVIPLDDGVREGGPEPLRGWELDADGALRIRANFTGEQEYNLTLELTEPGNREADEWALRARETLRFNVYSLRADFYERRPFKGDFHMHSWCSDGREAPEYVAARNREEGFDFIAVTDHHRYAPSLQAIRVWCELPTDLKLFPGEEVHSPDNPVHIINFGGSFSVNELARSGEERYRREVAAIAETLGTEVRDRFAVAASEWVFDRIREGGGLAVFCHPYWQTEAYVINEGITTAILNRRRFDALELIGGFYKHQWRSNNFQIARYGEERAGGNAFPVVGLSDSHGTDTGALFGWYYTVVLAKSDRLEDLVEAVRNGFCCAVEHVEGGIPRVFGEFRMVKYISFLLESYFPRHKALCRTEGALMSEALAGSNRAVEALKMLAGSVAAYRESCFR</sequence>
<evidence type="ECO:0000259" key="1">
    <source>
        <dbReference type="SMART" id="SM00481"/>
    </source>
</evidence>
<reference evidence="2 3" key="1">
    <citation type="submission" date="2018-04" db="EMBL/GenBank/DDBJ databases">
        <title>Genomic Encyclopedia of Type Strains, Phase IV (KMG-IV): sequencing the most valuable type-strain genomes for metagenomic binning, comparative biology and taxonomic classification.</title>
        <authorList>
            <person name="Goeker M."/>
        </authorList>
    </citation>
    <scope>NUCLEOTIDE SEQUENCE [LARGE SCALE GENOMIC DNA]</scope>
    <source>
        <strain evidence="2 3">DSM 14823</strain>
    </source>
</reference>
<dbReference type="GO" id="GO:0035312">
    <property type="term" value="F:5'-3' DNA exonuclease activity"/>
    <property type="evidence" value="ECO:0007669"/>
    <property type="project" value="TreeGrafter"/>
</dbReference>
<protein>
    <submittedName>
        <fullName evidence="2">Putative metal-dependent phosphoesterase TrpH</fullName>
    </submittedName>
</protein>
<dbReference type="CDD" id="cd07432">
    <property type="entry name" value="PHP_HisPPase"/>
    <property type="match status" value="1"/>
</dbReference>
<evidence type="ECO:0000313" key="2">
    <source>
        <dbReference type="EMBL" id="PVY45984.1"/>
    </source>
</evidence>
<organism evidence="2 3">
    <name type="scientific">Victivallis vadensis</name>
    <dbReference type="NCBI Taxonomy" id="172901"/>
    <lineage>
        <taxon>Bacteria</taxon>
        <taxon>Pseudomonadati</taxon>
        <taxon>Lentisphaerota</taxon>
        <taxon>Lentisphaeria</taxon>
        <taxon>Victivallales</taxon>
        <taxon>Victivallaceae</taxon>
        <taxon>Victivallis</taxon>
    </lineage>
</organism>
<dbReference type="EMBL" id="QEKH01000001">
    <property type="protein sequence ID" value="PVY45984.1"/>
    <property type="molecule type" value="Genomic_DNA"/>
</dbReference>
<comment type="caution">
    <text evidence="2">The sequence shown here is derived from an EMBL/GenBank/DDBJ whole genome shotgun (WGS) entry which is preliminary data.</text>
</comment>
<dbReference type="PANTHER" id="PTHR42924:SF3">
    <property type="entry name" value="POLYMERASE_HISTIDINOL PHOSPHATASE N-TERMINAL DOMAIN-CONTAINING PROTEIN"/>
    <property type="match status" value="1"/>
</dbReference>
<keyword evidence="3" id="KW-1185">Reference proteome</keyword>
<dbReference type="InterPro" id="IPR052018">
    <property type="entry name" value="PHP_domain"/>
</dbReference>
<dbReference type="InterPro" id="IPR003141">
    <property type="entry name" value="Pol/His_phosphatase_N"/>
</dbReference>
<name>A0A2U1BBE7_9BACT</name>
<dbReference type="GeneID" id="78293716"/>
<dbReference type="PANTHER" id="PTHR42924">
    <property type="entry name" value="EXONUCLEASE"/>
    <property type="match status" value="1"/>
</dbReference>
<evidence type="ECO:0000313" key="3">
    <source>
        <dbReference type="Proteomes" id="UP000245959"/>
    </source>
</evidence>
<dbReference type="Gene3D" id="3.20.20.140">
    <property type="entry name" value="Metal-dependent hydrolases"/>
    <property type="match status" value="1"/>
</dbReference>
<dbReference type="Proteomes" id="UP000245959">
    <property type="component" value="Unassembled WGS sequence"/>
</dbReference>
<gene>
    <name evidence="2" type="ORF">C8D82_101182</name>
</gene>
<dbReference type="RefSeq" id="WP_116882376.1">
    <property type="nucleotide sequence ID" value="NZ_QEKH01000001.1"/>
</dbReference>
<dbReference type="GO" id="GO:0004534">
    <property type="term" value="F:5'-3' RNA exonuclease activity"/>
    <property type="evidence" value="ECO:0007669"/>
    <property type="project" value="TreeGrafter"/>
</dbReference>
<accession>A0A2U1BBE7</accession>